<dbReference type="EMBL" id="UINC01001407">
    <property type="protein sequence ID" value="SUZ79950.1"/>
    <property type="molecule type" value="Genomic_DNA"/>
</dbReference>
<accession>A0A381QLM8</accession>
<keyword evidence="1" id="KW-0812">Transmembrane</keyword>
<reference evidence="2" key="1">
    <citation type="submission" date="2018-05" db="EMBL/GenBank/DDBJ databases">
        <authorList>
            <person name="Lanie J.A."/>
            <person name="Ng W.-L."/>
            <person name="Kazmierczak K.M."/>
            <person name="Andrzejewski T.M."/>
            <person name="Davidsen T.M."/>
            <person name="Wayne K.J."/>
            <person name="Tettelin H."/>
            <person name="Glass J.I."/>
            <person name="Rusch D."/>
            <person name="Podicherti R."/>
            <person name="Tsui H.-C.T."/>
            <person name="Winkler M.E."/>
        </authorList>
    </citation>
    <scope>NUCLEOTIDE SEQUENCE</scope>
</reference>
<organism evidence="2">
    <name type="scientific">marine metagenome</name>
    <dbReference type="NCBI Taxonomy" id="408172"/>
    <lineage>
        <taxon>unclassified sequences</taxon>
        <taxon>metagenomes</taxon>
        <taxon>ecological metagenomes</taxon>
    </lineage>
</organism>
<protein>
    <submittedName>
        <fullName evidence="2">Uncharacterized protein</fullName>
    </submittedName>
</protein>
<evidence type="ECO:0000256" key="1">
    <source>
        <dbReference type="SAM" id="Phobius"/>
    </source>
</evidence>
<evidence type="ECO:0000313" key="2">
    <source>
        <dbReference type="EMBL" id="SUZ79950.1"/>
    </source>
</evidence>
<keyword evidence="1" id="KW-1133">Transmembrane helix</keyword>
<name>A0A381QLM8_9ZZZZ</name>
<feature type="transmembrane region" description="Helical" evidence="1">
    <location>
        <begin position="22"/>
        <end position="43"/>
    </location>
</feature>
<proteinExistence type="predicted"/>
<dbReference type="AlphaFoldDB" id="A0A381QLM8"/>
<sequence>MLNWIIKPYDQLEDVSMITSHLLAQLLGATIGLMAIIVMCWGLTKLLMLYYTR</sequence>
<keyword evidence="1" id="KW-0472">Membrane</keyword>
<gene>
    <name evidence="2" type="ORF">METZ01_LOCUS32804</name>
</gene>